<dbReference type="OrthoDB" id="9798693at2"/>
<keyword evidence="4" id="KW-1185">Reference proteome</keyword>
<dbReference type="RefSeq" id="WP_045681486.1">
    <property type="nucleotide sequence ID" value="NZ_CP010803.1"/>
</dbReference>
<feature type="signal peptide" evidence="1">
    <location>
        <begin position="1"/>
        <end position="19"/>
    </location>
</feature>
<sequence>MKRAAWLLALALFSAPATASEVAVSATPIEHFGTVTNEIRFGQLEYLGGMTLSGLHSISAIRFLPDNRSFIAVADDGYWIDGSITRDANRRLSGLTDVDVTAMKNAKGVHAGKSGMDAESLTIAGNRLLVGFEGKHRIDSYPLKGHDTATAKPGPDFLIPIYELRRNGSFEALATNADGRTVVIAEQSIDTDGNLFAAIVEGRGKGIFKVVKRQGFDVTDAAYLPDGNLLILERRFSLLAGVAMRIRLIDGDAIRAGAVVDGPVIMQANGGQHHIDNMEGMALLPMADGSLHLILVSDDNASPLQDTIMLEFKLL</sequence>
<keyword evidence="1" id="KW-0732">Signal</keyword>
<dbReference type="Proteomes" id="UP000032611">
    <property type="component" value="Chromosome"/>
</dbReference>
<accession>A0A0D5LQ04</accession>
<dbReference type="PIRSF" id="PIRSF031900">
    <property type="entry name" value="UCP031900"/>
    <property type="match status" value="1"/>
</dbReference>
<dbReference type="SUPFAM" id="SSF50952">
    <property type="entry name" value="Soluble quinoprotein glucose dehydrogenase"/>
    <property type="match status" value="1"/>
</dbReference>
<evidence type="ECO:0000313" key="4">
    <source>
        <dbReference type="Proteomes" id="UP000032611"/>
    </source>
</evidence>
<dbReference type="STRING" id="1486262.TM49_11860"/>
<feature type="domain" description="Phytase-like" evidence="2">
    <location>
        <begin position="55"/>
        <end position="300"/>
    </location>
</feature>
<reference evidence="3 4" key="1">
    <citation type="journal article" date="2015" name="Genome Announc.">
        <title>Complete genome sequence of Martelella endophytica YC6887, which has antifungal activity associated with a halophyte.</title>
        <authorList>
            <person name="Khan A."/>
            <person name="Khan H."/>
            <person name="Chung E.J."/>
            <person name="Hossain M.T."/>
            <person name="Chung Y.R."/>
        </authorList>
    </citation>
    <scope>NUCLEOTIDE SEQUENCE [LARGE SCALE GENOMIC DNA]</scope>
    <source>
        <strain evidence="3">YC6887</strain>
    </source>
</reference>
<dbReference type="PATRIC" id="fig|1486262.3.peg.2453"/>
<dbReference type="HOGENOM" id="CLU_059147_0_0_5"/>
<dbReference type="InterPro" id="IPR014567">
    <property type="entry name" value="UCP031900"/>
</dbReference>
<dbReference type="InterPro" id="IPR027372">
    <property type="entry name" value="Phytase-like_dom"/>
</dbReference>
<protein>
    <recommendedName>
        <fullName evidence="2">Phytase-like domain-containing protein</fullName>
    </recommendedName>
</protein>
<evidence type="ECO:0000256" key="1">
    <source>
        <dbReference type="SAM" id="SignalP"/>
    </source>
</evidence>
<dbReference type="AlphaFoldDB" id="A0A0D5LQ04"/>
<evidence type="ECO:0000313" key="3">
    <source>
        <dbReference type="EMBL" id="AJY46216.1"/>
    </source>
</evidence>
<evidence type="ECO:0000259" key="2">
    <source>
        <dbReference type="Pfam" id="PF13449"/>
    </source>
</evidence>
<organism evidence="3 4">
    <name type="scientific">Martelella endophytica</name>
    <dbReference type="NCBI Taxonomy" id="1486262"/>
    <lineage>
        <taxon>Bacteria</taxon>
        <taxon>Pseudomonadati</taxon>
        <taxon>Pseudomonadota</taxon>
        <taxon>Alphaproteobacteria</taxon>
        <taxon>Hyphomicrobiales</taxon>
        <taxon>Aurantimonadaceae</taxon>
        <taxon>Martelella</taxon>
    </lineage>
</organism>
<dbReference type="Pfam" id="PF13449">
    <property type="entry name" value="Phytase-like"/>
    <property type="match status" value="1"/>
</dbReference>
<dbReference type="EMBL" id="CP010803">
    <property type="protein sequence ID" value="AJY46216.1"/>
    <property type="molecule type" value="Genomic_DNA"/>
</dbReference>
<feature type="chain" id="PRO_5002295352" description="Phytase-like domain-containing protein" evidence="1">
    <location>
        <begin position="20"/>
        <end position="315"/>
    </location>
</feature>
<name>A0A0D5LQ04_MAREN</name>
<dbReference type="KEGG" id="mey:TM49_11860"/>
<proteinExistence type="predicted"/>
<gene>
    <name evidence="3" type="ORF">TM49_11860</name>
</gene>
<dbReference type="InterPro" id="IPR011041">
    <property type="entry name" value="Quinoprot_gluc/sorb_DH_b-prop"/>
</dbReference>